<accession>A0A9N9DIH3</accession>
<dbReference type="Proteomes" id="UP000789572">
    <property type="component" value="Unassembled WGS sequence"/>
</dbReference>
<sequence length="122" mass="14583">GRLFCAAAMTDVVTYLFPWKPGSRNFRYATTWQVVLSVSRSRAFNQSPGRPREFSQLKYKRFLRKILFVDYRIKLDRMGLEERVQLLKCGRPLNMREVMHYALEWVAQGKYNEEKHENFKSV</sequence>
<evidence type="ECO:0000313" key="1">
    <source>
        <dbReference type="EMBL" id="CAG8641796.1"/>
    </source>
</evidence>
<proteinExistence type="predicted"/>
<gene>
    <name evidence="1" type="ORF">POCULU_LOCUS9459</name>
</gene>
<keyword evidence="2" id="KW-1185">Reference proteome</keyword>
<feature type="non-terminal residue" evidence="1">
    <location>
        <position position="122"/>
    </location>
</feature>
<protein>
    <submittedName>
        <fullName evidence="1">3507_t:CDS:1</fullName>
    </submittedName>
</protein>
<organism evidence="1 2">
    <name type="scientific">Paraglomus occultum</name>
    <dbReference type="NCBI Taxonomy" id="144539"/>
    <lineage>
        <taxon>Eukaryota</taxon>
        <taxon>Fungi</taxon>
        <taxon>Fungi incertae sedis</taxon>
        <taxon>Mucoromycota</taxon>
        <taxon>Glomeromycotina</taxon>
        <taxon>Glomeromycetes</taxon>
        <taxon>Paraglomerales</taxon>
        <taxon>Paraglomeraceae</taxon>
        <taxon>Paraglomus</taxon>
    </lineage>
</organism>
<dbReference type="AlphaFoldDB" id="A0A9N9DIH3"/>
<evidence type="ECO:0000313" key="2">
    <source>
        <dbReference type="Proteomes" id="UP000789572"/>
    </source>
</evidence>
<reference evidence="1" key="1">
    <citation type="submission" date="2021-06" db="EMBL/GenBank/DDBJ databases">
        <authorList>
            <person name="Kallberg Y."/>
            <person name="Tangrot J."/>
            <person name="Rosling A."/>
        </authorList>
    </citation>
    <scope>NUCLEOTIDE SEQUENCE</scope>
    <source>
        <strain evidence="1">IA702</strain>
    </source>
</reference>
<dbReference type="EMBL" id="CAJVPJ010003571">
    <property type="protein sequence ID" value="CAG8641796.1"/>
    <property type="molecule type" value="Genomic_DNA"/>
</dbReference>
<name>A0A9N9DIH3_9GLOM</name>
<comment type="caution">
    <text evidence="1">The sequence shown here is derived from an EMBL/GenBank/DDBJ whole genome shotgun (WGS) entry which is preliminary data.</text>
</comment>